<accession>F9FUJ8</accession>
<reference evidence="1" key="1">
    <citation type="journal article" date="2012" name="Mol. Plant Microbe Interact.">
        <title>A highly conserved effector in Fusarium oxysporum is required for full virulence on Arabidopsis.</title>
        <authorList>
            <person name="Thatcher L.F."/>
            <person name="Gardiner D.M."/>
            <person name="Kazan K."/>
            <person name="Manners J."/>
        </authorList>
    </citation>
    <scope>NUCLEOTIDE SEQUENCE [LARGE SCALE GENOMIC DNA]</scope>
    <source>
        <strain evidence="1">Fo5176</strain>
    </source>
</reference>
<organism evidence="1">
    <name type="scientific">Fusarium oxysporum (strain Fo5176)</name>
    <name type="common">Fusarium vascular wilt</name>
    <dbReference type="NCBI Taxonomy" id="660025"/>
    <lineage>
        <taxon>Eukaryota</taxon>
        <taxon>Fungi</taxon>
        <taxon>Dikarya</taxon>
        <taxon>Ascomycota</taxon>
        <taxon>Pezizomycotina</taxon>
        <taxon>Sordariomycetes</taxon>
        <taxon>Hypocreomycetidae</taxon>
        <taxon>Hypocreales</taxon>
        <taxon>Nectriaceae</taxon>
        <taxon>Fusarium</taxon>
        <taxon>Fusarium oxysporum species complex</taxon>
    </lineage>
</organism>
<name>F9FUJ8_FUSOF</name>
<gene>
    <name evidence="1" type="ORF">FOXB_10079</name>
</gene>
<dbReference type="EMBL" id="AFQF01002680">
    <property type="protein sequence ID" value="EGU79403.1"/>
    <property type="molecule type" value="Genomic_DNA"/>
</dbReference>
<sequence length="44" mass="4795">MYIAHRIGVYGACVIRQVETGRASTIEPVADGAKFNEAIDNAMR</sequence>
<comment type="caution">
    <text evidence="1">The sequence shown here is derived from an EMBL/GenBank/DDBJ whole genome shotgun (WGS) entry which is preliminary data.</text>
</comment>
<dbReference type="AlphaFoldDB" id="F9FUJ8"/>
<protein>
    <submittedName>
        <fullName evidence="1">Uncharacterized protein</fullName>
    </submittedName>
</protein>
<evidence type="ECO:0000313" key="1">
    <source>
        <dbReference type="EMBL" id="EGU79403.1"/>
    </source>
</evidence>
<proteinExistence type="predicted"/>